<dbReference type="Proteomes" id="UP000005012">
    <property type="component" value="Chromosome"/>
</dbReference>
<dbReference type="InterPro" id="IPR002890">
    <property type="entry name" value="MG2"/>
</dbReference>
<dbReference type="EMBL" id="CP003488">
    <property type="protein sequence ID" value="AFH92482.1"/>
    <property type="molecule type" value="Genomic_DNA"/>
</dbReference>
<name>A0A140NKH7_PROSM</name>
<dbReference type="Pfam" id="PF17973">
    <property type="entry name" value="bMG10"/>
    <property type="match status" value="1"/>
</dbReference>
<dbReference type="Gene3D" id="1.50.10.20">
    <property type="match status" value="1"/>
</dbReference>
<dbReference type="CDD" id="cd02891">
    <property type="entry name" value="A2M_like"/>
    <property type="match status" value="1"/>
</dbReference>
<dbReference type="SMART" id="SM01359">
    <property type="entry name" value="A2M_N_2"/>
    <property type="match status" value="1"/>
</dbReference>
<dbReference type="InterPro" id="IPR049120">
    <property type="entry name" value="A2M_bMG2"/>
</dbReference>
<dbReference type="InterPro" id="IPR041203">
    <property type="entry name" value="Bact_A2M_MG5"/>
</dbReference>
<keyword evidence="3" id="KW-0646">Protease inhibitor</keyword>
<dbReference type="Pfam" id="PF17972">
    <property type="entry name" value="bMG5"/>
    <property type="match status" value="1"/>
</dbReference>
<sequence>MNQHIRWASLAGLKTKKRYIVAALASVIALTGCDNSDNTNSKENSVVAEKSATTEKVIQTAPLAAAKGATPKLSAAEMMKRYAGKELTILDASELQLDGASAMVVTFSVPLYEEQDFSQYLNLVDVKSGKLDGAWELSDNKMELRFRHLPPSRELNLTVNTGIKAINGRTIEQPFEKKLQTAQIIPTVGFASKGSLLPSKVAQGLPVIALNVDKVDVNFFRIDEKQLPQFLSMWQYRSNYEYWYSEEFLNKTELAYTGRFDLNPDKNTRQTVLLPLKDIKELQQDGVYLAIMQKAGSYSYQFPATVFTLSDIGVSLHSYQDQVDVFTQSLAKGSALKGVELRILDEKGQLVNQATTDSEGHAKLDKLAGGKLLLATLDGQTSMIDLTQPALDLSEFDISGPTGYAKQFFVFGPRDLYRPGELLLVNGLLRDGDGNPLKAQPVKVDVLKTDGQVVRSFVWQPEKDHDGLYQYQYEIPQSAETGGWSLRFDLGDGSPLRYYKFNVEDFMPERMALDVTTKDKPILNNQPVEFDIQGRYLYGAPAAGNELQGQIFIRPDREAVAKLPGFEFGFASEEGLQRKLDEFDLTLDDTGETAISVPQSNWESLRSPIKVIAQVSLLEAGGRPVTRRAEQAVWPAREMVGIRPLFNKKEIYDYRTDRYAQRYNVDENSLAEFELVFADAAGNKLEANNLTARLIYERRDYYWNWSESGGWTSNYDQKDLVMANENIKISQGQTTKVSFPVDWGAFRLEVINENNQLVTSLPFWAGYSWQDNTGGNGAVRPDQVKLSLNKPAYLPGEKAKVRVESPKAGKGYILLESSNGPLWWQEIDVPEKGMEIEVPVNKEWARHDLYITAVVVRPGDDSKEATVKRAIGVLHLPLADENRKIGLALSAPTQMRPNQDLIVKVKATAQDGKPLPEKVNVLLSAVDTGVLNITDFKTPDPYDAFFGRKRYSVDQYDVYGHLIEGQGKLANLRFGGDGEDTSLDRGGMKPLTEVQIIAEQAAPVTLDKNGEGEISLPIPDFNGELRVMAQAWNEKDFGHADSKVVVAAPLITQMSMPRFMAGGDKSYFSLDLTNTTDNTQNVTVTFKASGMVKLEGTATKELALVKGKRTTVTLPVRADYGYGQGEVSMTINGIDLPDESLKAYSNSWKVGVRPAQPAETVSYAVAIEPGEQWSLPTENLQGLSPNTLEGQVLLTSRPPLQIARYIRELFAYPYGCLEQTISGLYPSLYSSQAELNKLGIKSQTDDDRRKAIELGIPHLLSMQRPDGGFSLWDRNGREEYWLTAYAADFLNRANQRGYTVPKEALTNANSRLLSYLQDGNQINYPYVDDQSAARFAAQAYAGLVLATQQKAPLGALRQLYSRSQEANSGLPLVQLGIALNLMGDKTRGDNVIADGLKKQRARYSYSGDYGSIIRDDAMIVALLNEYQLMTKARDQKLQMLSNNLVSQQYFSTQESNALYLAGRYYVNNTETPWKAVINGQQPPMTSDKPINEFLTKEQLKTGYSIENTGTNTLYGQLNVVGYPLYTPTPSSNVLNVKRTYLDLQGRPISLDRLRTGEMVVVKLEVNASQRVPDALVVDLLPAGLELENQNLANSSANLSETAPNLQEVIDDMQQSQVNHMEYRDDRFVAAVEVEQYRPTTLVYLARAVTPGVYSIPAPQVESMYVPEWRAVGKANGQLEVVR</sequence>
<dbReference type="Pfam" id="PF17970">
    <property type="entry name" value="bMG1"/>
    <property type="match status" value="1"/>
</dbReference>
<dbReference type="InterPro" id="IPR011626">
    <property type="entry name" value="Alpha-macroglobulin_TED"/>
</dbReference>
<dbReference type="InterPro" id="IPR021868">
    <property type="entry name" value="Alpha_2_Macroglob_MG3"/>
</dbReference>
<dbReference type="Pfam" id="PF07703">
    <property type="entry name" value="A2M_BRD"/>
    <property type="match status" value="1"/>
</dbReference>
<accession>A0A140NKH7</accession>
<dbReference type="GO" id="GO:0005615">
    <property type="term" value="C:extracellular space"/>
    <property type="evidence" value="ECO:0007669"/>
    <property type="project" value="InterPro"/>
</dbReference>
<dbReference type="Pfam" id="PF21142">
    <property type="entry name" value="A2M_bMG2"/>
    <property type="match status" value="1"/>
</dbReference>
<dbReference type="PROSITE" id="PS51257">
    <property type="entry name" value="PROKAR_LIPOPROTEIN"/>
    <property type="match status" value="1"/>
</dbReference>
<dbReference type="PANTHER" id="PTHR40094:SF1">
    <property type="entry name" value="UBIQUITIN DOMAIN-CONTAINING PROTEIN"/>
    <property type="match status" value="1"/>
</dbReference>
<dbReference type="SMART" id="SM01419">
    <property type="entry name" value="Thiol-ester_cl"/>
    <property type="match status" value="1"/>
</dbReference>
<gene>
    <name evidence="6" type="ordered locus">S70_02965</name>
</gene>
<dbReference type="GO" id="GO:0004866">
    <property type="term" value="F:endopeptidase inhibitor activity"/>
    <property type="evidence" value="ECO:0007669"/>
    <property type="project" value="UniProtKB-UniRule"/>
</dbReference>
<comment type="function">
    <text evidence="3">Protects the bacterial cell from host peptidases.</text>
</comment>
<dbReference type="Pfam" id="PF01835">
    <property type="entry name" value="MG2"/>
    <property type="match status" value="1"/>
</dbReference>
<dbReference type="InterPro" id="IPR049122">
    <property type="entry name" value="A2MG_CUB"/>
</dbReference>
<dbReference type="SMART" id="SM01360">
    <property type="entry name" value="A2M"/>
    <property type="match status" value="1"/>
</dbReference>
<feature type="domain" description="Alpha-2-macroglobulin" evidence="5">
    <location>
        <begin position="1001"/>
        <end position="1086"/>
    </location>
</feature>
<protein>
    <recommendedName>
        <fullName evidence="3">Alpha-2-macroglobulin</fullName>
    </recommendedName>
</protein>
<dbReference type="Pfam" id="PF21765">
    <property type="entry name" value="CUB_A2MG"/>
    <property type="match status" value="1"/>
</dbReference>
<dbReference type="Pfam" id="PF11974">
    <property type="entry name" value="bMG3"/>
    <property type="match status" value="1"/>
</dbReference>
<dbReference type="OrthoDB" id="9767116at2"/>
<organism evidence="6 7">
    <name type="scientific">Providencia stuartii (strain MRSN 2154)</name>
    <dbReference type="NCBI Taxonomy" id="1157951"/>
    <lineage>
        <taxon>Bacteria</taxon>
        <taxon>Pseudomonadati</taxon>
        <taxon>Pseudomonadota</taxon>
        <taxon>Gammaproteobacteria</taxon>
        <taxon>Enterobacterales</taxon>
        <taxon>Morganellaceae</taxon>
        <taxon>Providencia</taxon>
    </lineage>
</organism>
<keyword evidence="3" id="KW-1003">Cell membrane</keyword>
<dbReference type="InterPro" id="IPR008930">
    <property type="entry name" value="Terpenoid_cyclase/PrenylTrfase"/>
</dbReference>
<dbReference type="Pfam" id="PF00207">
    <property type="entry name" value="A2M"/>
    <property type="match status" value="1"/>
</dbReference>
<evidence type="ECO:0000256" key="1">
    <source>
        <dbReference type="ARBA" id="ARBA00010556"/>
    </source>
</evidence>
<dbReference type="PANTHER" id="PTHR40094">
    <property type="entry name" value="ALPHA-2-MACROGLOBULIN HOMOLOG"/>
    <property type="match status" value="1"/>
</dbReference>
<dbReference type="RefSeq" id="WP_014656318.1">
    <property type="nucleotide sequence ID" value="NC_017731.1"/>
</dbReference>
<reference evidence="6 7" key="1">
    <citation type="journal article" date="2012" name="J. Bacteriol.">
        <title>Complete Genome Sequence of Providencia stuartii Clinical Isolate MRSN 2154.</title>
        <authorList>
            <person name="Clifford R.J."/>
            <person name="Hang J."/>
            <person name="Riley M.C."/>
            <person name="Onmus-Leone F."/>
            <person name="Kuschner R.A."/>
            <person name="Lesho E.P."/>
            <person name="Waterman P.E."/>
        </authorList>
    </citation>
    <scope>NUCLEOTIDE SEQUENCE [LARGE SCALE GENOMIC DNA]</scope>
    <source>
        <strain evidence="6 7">MRSN 2154</strain>
    </source>
</reference>
<evidence type="ECO:0000259" key="4">
    <source>
        <dbReference type="SMART" id="SM01359"/>
    </source>
</evidence>
<dbReference type="PATRIC" id="fig|1157951.4.peg.586"/>
<dbReference type="Gene3D" id="2.60.40.1930">
    <property type="match status" value="1"/>
</dbReference>
<dbReference type="InterPro" id="IPR011625">
    <property type="entry name" value="A2M_N_BRD"/>
</dbReference>
<feature type="domain" description="Alpha-2-macroglobulin bait region" evidence="4">
    <location>
        <begin position="784"/>
        <end position="933"/>
    </location>
</feature>
<keyword evidence="2" id="KW-0732">Signal</keyword>
<dbReference type="PIRSF" id="PIRSF038980">
    <property type="entry name" value="A2M_bac"/>
    <property type="match status" value="1"/>
</dbReference>
<evidence type="ECO:0000259" key="5">
    <source>
        <dbReference type="SMART" id="SM01360"/>
    </source>
</evidence>
<dbReference type="InterPro" id="IPR041246">
    <property type="entry name" value="Bact_MG10"/>
</dbReference>
<dbReference type="KEGG" id="psi:S70_02965"/>
<dbReference type="InterPro" id="IPR041462">
    <property type="entry name" value="Bact_A2M_MG6"/>
</dbReference>
<evidence type="ECO:0000313" key="6">
    <source>
        <dbReference type="EMBL" id="AFH92482.1"/>
    </source>
</evidence>
<evidence type="ECO:0000313" key="7">
    <source>
        <dbReference type="Proteomes" id="UP000005012"/>
    </source>
</evidence>
<dbReference type="Pfam" id="PF17962">
    <property type="entry name" value="bMG6"/>
    <property type="match status" value="1"/>
</dbReference>
<reference evidence="7" key="2">
    <citation type="submission" date="2012-04" db="EMBL/GenBank/DDBJ databases">
        <title>Complete genome sequence of Providencia stuartii clinical isolate MRSN 2154.</title>
        <authorList>
            <person name="Clifford R.J."/>
            <person name="Hang J."/>
            <person name="Riley M.C."/>
            <person name="Onmus-Leone F."/>
            <person name="Kuschner R.A."/>
            <person name="Lesho E.P."/>
            <person name="Waterman P.E."/>
        </authorList>
    </citation>
    <scope>NUCLEOTIDE SEQUENCE [LARGE SCALE GENOMIC DNA]</scope>
    <source>
        <strain evidence="7">MRSN 2154</strain>
    </source>
</reference>
<comment type="similarity">
    <text evidence="1">Belongs to the protease inhibitor I39 (alpha-2-macroglobulin) family. Bacterial alpha-2-macroglobulin subfamily.</text>
</comment>
<keyword evidence="3" id="KW-0472">Membrane</keyword>
<proteinExistence type="inferred from homology"/>
<dbReference type="InterPro" id="IPR051802">
    <property type="entry name" value="YfhM-like"/>
</dbReference>
<dbReference type="InterPro" id="IPR040639">
    <property type="entry name" value="A2MG_MG1"/>
</dbReference>
<dbReference type="GeneID" id="93518671"/>
<evidence type="ECO:0000256" key="3">
    <source>
        <dbReference type="PIRNR" id="PIRNR038980"/>
    </source>
</evidence>
<dbReference type="InterPro" id="IPR047565">
    <property type="entry name" value="Alpha-macroglob_thiol-ester_cl"/>
</dbReference>
<dbReference type="Pfam" id="PF07678">
    <property type="entry name" value="TED_complement"/>
    <property type="match status" value="1"/>
</dbReference>
<dbReference type="InterPro" id="IPR001599">
    <property type="entry name" value="Macroglobln_a2"/>
</dbReference>
<evidence type="ECO:0000256" key="2">
    <source>
        <dbReference type="ARBA" id="ARBA00022729"/>
    </source>
</evidence>
<dbReference type="InterPro" id="IPR026284">
    <property type="entry name" value="A2MG_proteobact"/>
</dbReference>
<dbReference type="HOGENOM" id="CLU_000965_1_0_6"/>
<dbReference type="SUPFAM" id="SSF48239">
    <property type="entry name" value="Terpenoid cyclases/Protein prenyltransferases"/>
    <property type="match status" value="1"/>
</dbReference>